<dbReference type="GO" id="GO:0016020">
    <property type="term" value="C:membrane"/>
    <property type="evidence" value="ECO:0007669"/>
    <property type="project" value="UniProtKB-SubCell"/>
</dbReference>
<keyword evidence="6" id="KW-0472">Membrane</keyword>
<dbReference type="PANTHER" id="PTHR43297:SF2">
    <property type="entry name" value="DIPEPTIDE TRANSPORT ATP-BINDING PROTEIN DPPD"/>
    <property type="match status" value="1"/>
</dbReference>
<dbReference type="PANTHER" id="PTHR43297">
    <property type="entry name" value="OLIGOPEPTIDE TRANSPORT ATP-BINDING PROTEIN APPD"/>
    <property type="match status" value="1"/>
</dbReference>
<reference evidence="8" key="1">
    <citation type="submission" date="2020-05" db="EMBL/GenBank/DDBJ databases">
        <authorList>
            <person name="Chiriac C."/>
            <person name="Salcher M."/>
            <person name="Ghai R."/>
            <person name="Kavagutti S V."/>
        </authorList>
    </citation>
    <scope>NUCLEOTIDE SEQUENCE</scope>
</reference>
<evidence type="ECO:0000256" key="2">
    <source>
        <dbReference type="ARBA" id="ARBA00022448"/>
    </source>
</evidence>
<feature type="domain" description="Oligopeptide/dipeptide ABC transporter C-terminal" evidence="7">
    <location>
        <begin position="57"/>
        <end position="89"/>
    </location>
</feature>
<dbReference type="Pfam" id="PF08352">
    <property type="entry name" value="oligo_HPY"/>
    <property type="match status" value="1"/>
</dbReference>
<dbReference type="GO" id="GO:0005524">
    <property type="term" value="F:ATP binding"/>
    <property type="evidence" value="ECO:0007669"/>
    <property type="project" value="UniProtKB-KW"/>
</dbReference>
<keyword evidence="2" id="KW-0813">Transport</keyword>
<evidence type="ECO:0000256" key="6">
    <source>
        <dbReference type="ARBA" id="ARBA00023136"/>
    </source>
</evidence>
<organism evidence="8">
    <name type="scientific">freshwater metagenome</name>
    <dbReference type="NCBI Taxonomy" id="449393"/>
    <lineage>
        <taxon>unclassified sequences</taxon>
        <taxon>metagenomes</taxon>
        <taxon>ecological metagenomes</taxon>
    </lineage>
</organism>
<comment type="subcellular location">
    <subcellularLocation>
        <location evidence="1">Membrane</location>
    </subcellularLocation>
</comment>
<dbReference type="EMBL" id="CAFBNF010000220">
    <property type="protein sequence ID" value="CAB4955923.1"/>
    <property type="molecule type" value="Genomic_DNA"/>
</dbReference>
<dbReference type="AlphaFoldDB" id="A0A6J7KMA5"/>
<evidence type="ECO:0000256" key="3">
    <source>
        <dbReference type="ARBA" id="ARBA00022475"/>
    </source>
</evidence>
<sequence>MCDEPVAALDVSIQAQILALLRDVNEQGTALLFITHDLGVVRQVTSRVVVLYQGNIVEQGATDTVLDAPEHDYTQRLVASMPRADGTWQSAGS</sequence>
<name>A0A6J7KMA5_9ZZZZ</name>
<dbReference type="InterPro" id="IPR050388">
    <property type="entry name" value="ABC_Ni/Peptide_Import"/>
</dbReference>
<evidence type="ECO:0000256" key="1">
    <source>
        <dbReference type="ARBA" id="ARBA00004370"/>
    </source>
</evidence>
<accession>A0A6J7KMA5</accession>
<dbReference type="SUPFAM" id="SSF52540">
    <property type="entry name" value="P-loop containing nucleoside triphosphate hydrolases"/>
    <property type="match status" value="1"/>
</dbReference>
<evidence type="ECO:0000256" key="5">
    <source>
        <dbReference type="ARBA" id="ARBA00022840"/>
    </source>
</evidence>
<keyword evidence="4" id="KW-0547">Nucleotide-binding</keyword>
<dbReference type="InterPro" id="IPR027417">
    <property type="entry name" value="P-loop_NTPase"/>
</dbReference>
<dbReference type="GO" id="GO:0015833">
    <property type="term" value="P:peptide transport"/>
    <property type="evidence" value="ECO:0007669"/>
    <property type="project" value="InterPro"/>
</dbReference>
<proteinExistence type="predicted"/>
<dbReference type="InterPro" id="IPR013563">
    <property type="entry name" value="Oligopep_ABC_C"/>
</dbReference>
<evidence type="ECO:0000313" key="8">
    <source>
        <dbReference type="EMBL" id="CAB4955923.1"/>
    </source>
</evidence>
<keyword evidence="3" id="KW-1003">Cell membrane</keyword>
<keyword evidence="5" id="KW-0067">ATP-binding</keyword>
<protein>
    <submittedName>
        <fullName evidence="8">Unannotated protein</fullName>
    </submittedName>
</protein>
<dbReference type="Gene3D" id="3.40.50.300">
    <property type="entry name" value="P-loop containing nucleotide triphosphate hydrolases"/>
    <property type="match status" value="1"/>
</dbReference>
<evidence type="ECO:0000256" key="4">
    <source>
        <dbReference type="ARBA" id="ARBA00022741"/>
    </source>
</evidence>
<gene>
    <name evidence="8" type="ORF">UFOPK3773_01686</name>
</gene>
<evidence type="ECO:0000259" key="7">
    <source>
        <dbReference type="Pfam" id="PF08352"/>
    </source>
</evidence>